<evidence type="ECO:0000313" key="2">
    <source>
        <dbReference type="Proteomes" id="UP000037237"/>
    </source>
</evidence>
<protein>
    <submittedName>
        <fullName evidence="1">Uncharacterized protein</fullName>
    </submittedName>
</protein>
<sequence>MRSYIFTERERKTILQYLYTPSETKNKDISTLKSRIKHFKLLPKDIELYIRLSEAIKMDKQIHESLAVK</sequence>
<accession>A0A0M0C1I9</accession>
<dbReference type="Proteomes" id="UP000037237">
    <property type="component" value="Unassembled WGS sequence"/>
</dbReference>
<gene>
    <name evidence="1" type="ORF">AC477_00440</name>
</gene>
<proteinExistence type="predicted"/>
<dbReference type="AlphaFoldDB" id="A0A0M0C1I9"/>
<comment type="caution">
    <text evidence="1">The sequence shown here is derived from an EMBL/GenBank/DDBJ whole genome shotgun (WGS) entry which is preliminary data.</text>
</comment>
<dbReference type="EMBL" id="LFWU01000007">
    <property type="protein sequence ID" value="KON34555.1"/>
    <property type="molecule type" value="Genomic_DNA"/>
</dbReference>
<organism evidence="1 2">
    <name type="scientific">miscellaneous Crenarchaeota group-1 archaeon SG8-32-1</name>
    <dbReference type="NCBI Taxonomy" id="1685124"/>
    <lineage>
        <taxon>Archaea</taxon>
        <taxon>Candidatus Bathyarchaeota</taxon>
        <taxon>MCG-1</taxon>
    </lineage>
</organism>
<reference evidence="1 2" key="1">
    <citation type="submission" date="2015-06" db="EMBL/GenBank/DDBJ databases">
        <title>New insights into the roles of widespread benthic archaea in carbon and nitrogen cycling.</title>
        <authorList>
            <person name="Lazar C.S."/>
            <person name="Baker B.J."/>
            <person name="Seitz K.W."/>
            <person name="Hyde A.S."/>
            <person name="Dick G.J."/>
            <person name="Hinrichs K.-U."/>
            <person name="Teske A.P."/>
        </authorList>
    </citation>
    <scope>NUCLEOTIDE SEQUENCE [LARGE SCALE GENOMIC DNA]</scope>
    <source>
        <strain evidence="1">SG8-32-1</strain>
    </source>
</reference>
<evidence type="ECO:0000313" key="1">
    <source>
        <dbReference type="EMBL" id="KON34555.1"/>
    </source>
</evidence>
<name>A0A0M0C1I9_9ARCH</name>